<keyword evidence="7 15" id="KW-0479">Metal-binding</keyword>
<evidence type="ECO:0000256" key="15">
    <source>
        <dbReference type="PIRSR" id="PIRSR037149-1"/>
    </source>
</evidence>
<evidence type="ECO:0000259" key="18">
    <source>
        <dbReference type="Pfam" id="PF04324"/>
    </source>
</evidence>
<dbReference type="InterPro" id="IPR036136">
    <property type="entry name" value="Nit/Sulf_reduc_fer-like_dom_sf"/>
</dbReference>
<dbReference type="InterPro" id="IPR006067">
    <property type="entry name" value="NO2/SO3_Rdtase_4Fe4S_dom"/>
</dbReference>
<feature type="domain" description="NADH-rubredoxin oxidoreductase C-terminal" evidence="20">
    <location>
        <begin position="318"/>
        <end position="384"/>
    </location>
</feature>
<evidence type="ECO:0000259" key="17">
    <source>
        <dbReference type="Pfam" id="PF03460"/>
    </source>
</evidence>
<evidence type="ECO:0000256" key="6">
    <source>
        <dbReference type="ARBA" id="ARBA00022714"/>
    </source>
</evidence>
<dbReference type="GO" id="GO:0042128">
    <property type="term" value="P:nitrate assimilation"/>
    <property type="evidence" value="ECO:0007669"/>
    <property type="project" value="UniProtKB-UniRule"/>
</dbReference>
<evidence type="ECO:0000313" key="21">
    <source>
        <dbReference type="EMBL" id="QMV42909.1"/>
    </source>
</evidence>
<dbReference type="Gene3D" id="3.50.50.60">
    <property type="entry name" value="FAD/NAD(P)-binding domain"/>
    <property type="match status" value="2"/>
</dbReference>
<feature type="domain" description="BFD-like [2Fe-2S]-binding" evidence="18">
    <location>
        <begin position="478"/>
        <end position="527"/>
    </location>
</feature>
<keyword evidence="12 14" id="KW-0534">Nitrate assimilation</keyword>
<feature type="binding site" evidence="15">
    <location>
        <position position="620"/>
    </location>
    <ligand>
        <name>[4Fe-4S] cluster</name>
        <dbReference type="ChEBI" id="CHEBI:49883"/>
    </ligand>
</feature>
<dbReference type="InterPro" id="IPR007419">
    <property type="entry name" value="BFD-like_2Fe2S-bd_dom"/>
</dbReference>
<dbReference type="GO" id="GO:0051539">
    <property type="term" value="F:4 iron, 4 sulfur cluster binding"/>
    <property type="evidence" value="ECO:0007669"/>
    <property type="project" value="UniProtKB-KW"/>
</dbReference>
<dbReference type="PANTHER" id="PTHR43809">
    <property type="entry name" value="NITRITE REDUCTASE (NADH) LARGE SUBUNIT"/>
    <property type="match status" value="1"/>
</dbReference>
<dbReference type="GO" id="GO:0051537">
    <property type="term" value="F:2 iron, 2 sulfur cluster binding"/>
    <property type="evidence" value="ECO:0007669"/>
    <property type="project" value="UniProtKB-KW"/>
</dbReference>
<dbReference type="PIRSF" id="PIRSF037149">
    <property type="entry name" value="NirB"/>
    <property type="match status" value="1"/>
</dbReference>
<gene>
    <name evidence="21" type="ORF">FPL14_18250</name>
</gene>
<evidence type="ECO:0000256" key="14">
    <source>
        <dbReference type="PIRNR" id="PIRNR037149"/>
    </source>
</evidence>
<evidence type="ECO:0000256" key="5">
    <source>
        <dbReference type="ARBA" id="ARBA00022630"/>
    </source>
</evidence>
<dbReference type="PANTHER" id="PTHR43809:SF1">
    <property type="entry name" value="NITRITE REDUCTASE (NADH) LARGE SUBUNIT"/>
    <property type="match status" value="1"/>
</dbReference>
<feature type="domain" description="Nitrite/Sulfite reductase ferredoxin-like" evidence="17">
    <location>
        <begin position="544"/>
        <end position="603"/>
    </location>
</feature>
<keyword evidence="9" id="KW-0560">Oxidoreductase</keyword>
<sequence>MGKQKLVLIGNGMAGVRCIEEIIKQEPDAFEITIFGGEPHPNYNRIMLSKVLQGDTQIKDITINDWQWYKDNGITLYTGDPVVQIHTGERVVTSSKGVTARYDKLILATGSLPFMLPLPGADLPGVTAFRDINDCNTMLEASRKYKKAIVIGGGLLGIEAARGLLNLGMEVDVVHIYHHIMERQLDADAAEMLKKDLEKQGMKFLLGKHTEKILGKKRVEGLQFKDGTKALADLIVIAVGVRPNIKLAAESGIEVNRAIVVNDRMETNIPNVYAVGECAEHRGMVYGLVAPLYEQGKVLAKTICGTETEGYQGSILYSQLKVSGVEVFSAGEIRDSEVEATFKIHDGIRNKYKKVTVRDNRVVGAVLFGDSSEGNKLLGYIKQGADVSVLDQQAGGGADAEDEAICAMSDKETVCSCNGVTKGAIVSAIRGDKLETFEEVRECTRASSSCGGCKPLVSAILRVTLASGEEGEVEKKTICACADYSHDELKEAIGRQRFGTAEEARRLLGWKEEAGCSACRPVMSYYLGALNGDSDQFAVAPFADGTYSIVPRLHGGLAKAAQLRQIASVMDKYEVPQAKLGHDRLELFGISDDKLAEAVSELAMPVALASYGHPVTVTSCEGMKYDPLALRDSIGMAIALERRLEGLQMPAPLTIAVSGSPLHRAGTLAKDIGIVGVPGGWEIYVGGNAGRSLRQAQLLSIETMDRAALELAAAFLQAYRELAYYGETTWDWIDRAGLVALRERLFNRAERAGFMERLDSDREISLSRSIQRRPAAAWGRVN</sequence>
<dbReference type="GO" id="GO:0046872">
    <property type="term" value="F:metal ion binding"/>
    <property type="evidence" value="ECO:0007669"/>
    <property type="project" value="UniProtKB-KW"/>
</dbReference>
<keyword evidence="4 15" id="KW-0349">Heme</keyword>
<dbReference type="Gene3D" id="3.30.390.30">
    <property type="match status" value="1"/>
</dbReference>
<dbReference type="PRINTS" id="PR00411">
    <property type="entry name" value="PNDRDTASEI"/>
</dbReference>
<evidence type="ECO:0000256" key="9">
    <source>
        <dbReference type="ARBA" id="ARBA00023002"/>
    </source>
</evidence>
<evidence type="ECO:0000256" key="3">
    <source>
        <dbReference type="ARBA" id="ARBA00010429"/>
    </source>
</evidence>
<feature type="domain" description="BFD-like [2Fe-2S]-binding" evidence="18">
    <location>
        <begin position="414"/>
        <end position="461"/>
    </location>
</feature>
<keyword evidence="22" id="KW-1185">Reference proteome</keyword>
<dbReference type="Gene3D" id="1.10.10.1100">
    <property type="entry name" value="BFD-like [2Fe-2S]-binding domain"/>
    <property type="match status" value="1"/>
</dbReference>
<evidence type="ECO:0000256" key="8">
    <source>
        <dbReference type="ARBA" id="ARBA00022827"/>
    </source>
</evidence>
<keyword evidence="6" id="KW-0001">2Fe-2S</keyword>
<accession>A0A7G5C125</accession>
<dbReference type="FunFam" id="1.10.10.1100:FF:000002">
    <property type="entry name" value="Nitrite reductase large subunit"/>
    <property type="match status" value="1"/>
</dbReference>
<evidence type="ECO:0000256" key="4">
    <source>
        <dbReference type="ARBA" id="ARBA00022617"/>
    </source>
</evidence>
<dbReference type="GO" id="GO:0050660">
    <property type="term" value="F:flavin adenine dinucleotide binding"/>
    <property type="evidence" value="ECO:0007669"/>
    <property type="project" value="UniProtKB-UniRule"/>
</dbReference>
<dbReference type="InterPro" id="IPR036188">
    <property type="entry name" value="FAD/NAD-bd_sf"/>
</dbReference>
<evidence type="ECO:0000313" key="22">
    <source>
        <dbReference type="Proteomes" id="UP000515679"/>
    </source>
</evidence>
<comment type="cofactor">
    <cofactor evidence="15">
        <name>[4Fe-4S] cluster</name>
        <dbReference type="ChEBI" id="CHEBI:49883"/>
    </cofactor>
    <text evidence="15">Binds 1 [4Fe-4S] cluster per subunit.</text>
</comment>
<dbReference type="KEGG" id="cchl:FPL14_18250"/>
<dbReference type="Pfam" id="PF07992">
    <property type="entry name" value="Pyr_redox_2"/>
    <property type="match status" value="1"/>
</dbReference>
<dbReference type="EMBL" id="CP041969">
    <property type="protein sequence ID" value="QMV42909.1"/>
    <property type="molecule type" value="Genomic_DNA"/>
</dbReference>
<proteinExistence type="inferred from homology"/>
<dbReference type="InterPro" id="IPR045854">
    <property type="entry name" value="NO2/SO3_Rdtase_4Fe4S_sf"/>
</dbReference>
<dbReference type="GO" id="GO:0050661">
    <property type="term" value="F:NADP binding"/>
    <property type="evidence" value="ECO:0007669"/>
    <property type="project" value="UniProtKB-UniRule"/>
</dbReference>
<keyword evidence="11 15" id="KW-0411">Iron-sulfur</keyword>
<comment type="cofactor">
    <cofactor evidence="1 14">
        <name>FAD</name>
        <dbReference type="ChEBI" id="CHEBI:57692"/>
    </cofactor>
</comment>
<dbReference type="GO" id="GO:0098809">
    <property type="term" value="F:nitrite reductase activity"/>
    <property type="evidence" value="ECO:0007669"/>
    <property type="project" value="InterPro"/>
</dbReference>
<dbReference type="PRINTS" id="PR00368">
    <property type="entry name" value="FADPNR"/>
</dbReference>
<evidence type="ECO:0000259" key="20">
    <source>
        <dbReference type="Pfam" id="PF18267"/>
    </source>
</evidence>
<dbReference type="Pfam" id="PF03460">
    <property type="entry name" value="NIR_SIR_ferr"/>
    <property type="match status" value="1"/>
</dbReference>
<evidence type="ECO:0000256" key="10">
    <source>
        <dbReference type="ARBA" id="ARBA00023004"/>
    </source>
</evidence>
<dbReference type="SUPFAM" id="SSF51905">
    <property type="entry name" value="FAD/NAD(P)-binding domain"/>
    <property type="match status" value="2"/>
</dbReference>
<keyword evidence="15" id="KW-0004">4Fe-4S</keyword>
<comment type="cofactor">
    <cofactor evidence="13">
        <name>[2Fe-2S] cluster</name>
        <dbReference type="ChEBI" id="CHEBI:190135"/>
    </cofactor>
</comment>
<keyword evidence="8 14" id="KW-0274">FAD</keyword>
<dbReference type="InterPro" id="IPR041854">
    <property type="entry name" value="BFD-like_2Fe2S-bd_dom_sf"/>
</dbReference>
<feature type="domain" description="FAD/NAD(P)-binding" evidence="19">
    <location>
        <begin position="5"/>
        <end position="282"/>
    </location>
</feature>
<evidence type="ECO:0000259" key="16">
    <source>
        <dbReference type="Pfam" id="PF01077"/>
    </source>
</evidence>
<dbReference type="SUPFAM" id="SSF55124">
    <property type="entry name" value="Nitrite/Sulfite reductase N-terminal domain-like"/>
    <property type="match status" value="1"/>
</dbReference>
<comment type="pathway">
    <text evidence="2">Nitrogen metabolism; nitrate reduction (assimilation).</text>
</comment>
<dbReference type="CDD" id="cd19943">
    <property type="entry name" value="NirB_Fer2_BFD-like_1"/>
    <property type="match status" value="1"/>
</dbReference>
<dbReference type="NCBIfam" id="TIGR02374">
    <property type="entry name" value="nitri_red_nirB"/>
    <property type="match status" value="1"/>
</dbReference>
<dbReference type="Pfam" id="PF01077">
    <property type="entry name" value="NIR_SIR"/>
    <property type="match status" value="1"/>
</dbReference>
<protein>
    <submittedName>
        <fullName evidence="21">NAD(P)/FAD-dependent oxidoreductase</fullName>
    </submittedName>
</protein>
<evidence type="ECO:0000256" key="12">
    <source>
        <dbReference type="ARBA" id="ARBA00023063"/>
    </source>
</evidence>
<evidence type="ECO:0000256" key="11">
    <source>
        <dbReference type="ARBA" id="ARBA00023014"/>
    </source>
</evidence>
<reference evidence="21 22" key="1">
    <citation type="submission" date="2019-07" db="EMBL/GenBank/DDBJ databases">
        <authorList>
            <person name="Kim J.K."/>
            <person name="Cheong H.-M."/>
            <person name="Choi Y."/>
            <person name="Hwang K.J."/>
            <person name="Lee S."/>
            <person name="Choi C."/>
        </authorList>
    </citation>
    <scope>NUCLEOTIDE SEQUENCE [LARGE SCALE GENOMIC DNA]</scope>
    <source>
        <strain evidence="21 22">KS 22</strain>
    </source>
</reference>
<dbReference type="InterPro" id="IPR012744">
    <property type="entry name" value="Nitri_red_NirB"/>
</dbReference>
<evidence type="ECO:0000259" key="19">
    <source>
        <dbReference type="Pfam" id="PF07992"/>
    </source>
</evidence>
<dbReference type="FunFam" id="3.50.50.60:FF:000033">
    <property type="entry name" value="Nitrite reductase [NAD(P)H], large subunit"/>
    <property type="match status" value="1"/>
</dbReference>
<dbReference type="SUPFAM" id="SSF56014">
    <property type="entry name" value="Nitrite and sulphite reductase 4Fe-4S domain-like"/>
    <property type="match status" value="1"/>
</dbReference>
<dbReference type="GO" id="GO:0020037">
    <property type="term" value="F:heme binding"/>
    <property type="evidence" value="ECO:0007669"/>
    <property type="project" value="InterPro"/>
</dbReference>
<dbReference type="Pfam" id="PF04324">
    <property type="entry name" value="Fer2_BFD"/>
    <property type="match status" value="2"/>
</dbReference>
<evidence type="ECO:0000256" key="13">
    <source>
        <dbReference type="ARBA" id="ARBA00034078"/>
    </source>
</evidence>
<dbReference type="InterPro" id="IPR005117">
    <property type="entry name" value="NiRdtase/SiRdtase_haem-b_fer"/>
</dbReference>
<feature type="domain" description="Nitrite/sulphite reductase 4Fe-4S" evidence="16">
    <location>
        <begin position="615"/>
        <end position="748"/>
    </location>
</feature>
<comment type="similarity">
    <text evidence="3">Belongs to the nitrite and sulfite reductase 4Fe-4S domain family.</text>
</comment>
<keyword evidence="5 14" id="KW-0285">Flavoprotein</keyword>
<keyword evidence="10 15" id="KW-0408">Iron</keyword>
<organism evidence="21 22">
    <name type="scientific">Cohnella cholangitidis</name>
    <dbReference type="NCBI Taxonomy" id="2598458"/>
    <lineage>
        <taxon>Bacteria</taxon>
        <taxon>Bacillati</taxon>
        <taxon>Bacillota</taxon>
        <taxon>Bacilli</taxon>
        <taxon>Bacillales</taxon>
        <taxon>Paenibacillaceae</taxon>
        <taxon>Cohnella</taxon>
    </lineage>
</organism>
<comment type="cofactor">
    <cofactor evidence="15">
        <name>siroheme</name>
        <dbReference type="ChEBI" id="CHEBI:60052"/>
    </cofactor>
    <text evidence="15">Binds 1 siroheme per subunit.</text>
</comment>
<dbReference type="InterPro" id="IPR052034">
    <property type="entry name" value="NasD-like"/>
</dbReference>
<dbReference type="RefSeq" id="WP_182299137.1">
    <property type="nucleotide sequence ID" value="NZ_CP041969.1"/>
</dbReference>
<dbReference type="InterPro" id="IPR041575">
    <property type="entry name" value="Rubredoxin_C"/>
</dbReference>
<evidence type="ECO:0000256" key="1">
    <source>
        <dbReference type="ARBA" id="ARBA00001974"/>
    </source>
</evidence>
<dbReference type="Gene3D" id="3.30.413.10">
    <property type="entry name" value="Sulfite Reductase Hemoprotein, domain 1"/>
    <property type="match status" value="1"/>
</dbReference>
<dbReference type="Proteomes" id="UP000515679">
    <property type="component" value="Chromosome"/>
</dbReference>
<dbReference type="CDD" id="cd19944">
    <property type="entry name" value="NirB_Fer2_BFD-like_2"/>
    <property type="match status" value="1"/>
</dbReference>
<dbReference type="InterPro" id="IPR017121">
    <property type="entry name" value="Nitrite_Rdtase_lsu"/>
</dbReference>
<dbReference type="InterPro" id="IPR016156">
    <property type="entry name" value="FAD/NAD-linked_Rdtase_dimer_sf"/>
</dbReference>
<dbReference type="AlphaFoldDB" id="A0A7G5C125"/>
<dbReference type="InterPro" id="IPR023753">
    <property type="entry name" value="FAD/NAD-binding_dom"/>
</dbReference>
<name>A0A7G5C125_9BACL</name>
<dbReference type="Pfam" id="PF18267">
    <property type="entry name" value="Rubredoxin_C"/>
    <property type="match status" value="1"/>
</dbReference>
<evidence type="ECO:0000256" key="7">
    <source>
        <dbReference type="ARBA" id="ARBA00022723"/>
    </source>
</evidence>
<evidence type="ECO:0000256" key="2">
    <source>
        <dbReference type="ARBA" id="ARBA00005096"/>
    </source>
</evidence>